<comment type="caution">
    <text evidence="1">The sequence shown here is derived from an EMBL/GenBank/DDBJ whole genome shotgun (WGS) entry which is preliminary data.</text>
</comment>
<organism evidence="1 2">
    <name type="scientific">Pseudomonas fluorescens HK44</name>
    <dbReference type="NCBI Taxonomy" id="1042209"/>
    <lineage>
        <taxon>Bacteria</taxon>
        <taxon>Pseudomonadati</taxon>
        <taxon>Pseudomonadota</taxon>
        <taxon>Gammaproteobacteria</taxon>
        <taxon>Pseudomonadales</taxon>
        <taxon>Pseudomonadaceae</taxon>
        <taxon>Pseudomonas</taxon>
    </lineage>
</organism>
<accession>A0A010T5E6</accession>
<protein>
    <recommendedName>
        <fullName evidence="3">Nucleoid-associated protein YejK</fullName>
    </recommendedName>
</protein>
<evidence type="ECO:0000313" key="1">
    <source>
        <dbReference type="EMBL" id="EXF92717.1"/>
    </source>
</evidence>
<evidence type="ECO:0000313" key="2">
    <source>
        <dbReference type="Proteomes" id="UP000022611"/>
    </source>
</evidence>
<dbReference type="HOGENOM" id="CLU_209191_0_0_6"/>
<dbReference type="RefSeq" id="WP_019691083.1">
    <property type="nucleotide sequence ID" value="NZ_AFOY02000015.1"/>
</dbReference>
<dbReference type="EMBL" id="AFOY02000015">
    <property type="protein sequence ID" value="EXF92717.1"/>
    <property type="molecule type" value="Genomic_DNA"/>
</dbReference>
<dbReference type="eggNOG" id="COG3081">
    <property type="taxonomic scope" value="Bacteria"/>
</dbReference>
<dbReference type="Proteomes" id="UP000022611">
    <property type="component" value="Unassembled WGS sequence"/>
</dbReference>
<evidence type="ECO:0008006" key="3">
    <source>
        <dbReference type="Google" id="ProtNLM"/>
    </source>
</evidence>
<gene>
    <name evidence="1" type="ORF">HK44_003090</name>
</gene>
<name>A0A010T5E6_PSEFL</name>
<dbReference type="PATRIC" id="fig|1042209.11.peg.2968"/>
<dbReference type="AlphaFoldDB" id="A0A010T5E6"/>
<proteinExistence type="predicted"/>
<sequence length="61" mass="6832">MPVLHSVIHKINKKPDGNPAILHRCAGELVESQSRDELINQFNESYNAKPDKGWGFFVSAP</sequence>
<reference evidence="1 2" key="1">
    <citation type="journal article" date="2011" name="J. Bacteriol.">
        <title>Draft genome sequence of the polycyclic aromatic hydrocarbon-degrading, genetically engineered bioluminescent bioreporter Pseudomonas fluorescens HK44.</title>
        <authorList>
            <person name="Chauhan A."/>
            <person name="Layton A.C."/>
            <person name="Williams D.E."/>
            <person name="Smartt A.E."/>
            <person name="Ripp S."/>
            <person name="Karpinets T.V."/>
            <person name="Brown S.D."/>
            <person name="Sayler G.S."/>
        </authorList>
    </citation>
    <scope>NUCLEOTIDE SEQUENCE [LARGE SCALE GENOMIC DNA]</scope>
    <source>
        <strain evidence="1 2">HK44</strain>
    </source>
</reference>